<evidence type="ECO:0000259" key="9">
    <source>
        <dbReference type="PROSITE" id="PS50110"/>
    </source>
</evidence>
<keyword evidence="7" id="KW-0812">Transmembrane</keyword>
<organism evidence="10 11">
    <name type="scientific">Alcanivorax nanhaiticus</name>
    <dbReference type="NCBI Taxonomy" id="1177154"/>
    <lineage>
        <taxon>Bacteria</taxon>
        <taxon>Pseudomonadati</taxon>
        <taxon>Pseudomonadota</taxon>
        <taxon>Gammaproteobacteria</taxon>
        <taxon>Oceanospirillales</taxon>
        <taxon>Alcanivoracaceae</taxon>
        <taxon>Alcanivorax</taxon>
    </lineage>
</organism>
<accession>A0A095URS8</accession>
<dbReference type="InterPro" id="IPR011006">
    <property type="entry name" value="CheY-like_superfamily"/>
</dbReference>
<evidence type="ECO:0000313" key="11">
    <source>
        <dbReference type="Proteomes" id="UP000029444"/>
    </source>
</evidence>
<dbReference type="InterPro" id="IPR003594">
    <property type="entry name" value="HATPase_dom"/>
</dbReference>
<dbReference type="AlphaFoldDB" id="A0A095URS8"/>
<dbReference type="InterPro" id="IPR036097">
    <property type="entry name" value="HisK_dim/P_sf"/>
</dbReference>
<dbReference type="InterPro" id="IPR004358">
    <property type="entry name" value="Sig_transdc_His_kin-like_C"/>
</dbReference>
<dbReference type="InterPro" id="IPR005467">
    <property type="entry name" value="His_kinase_dom"/>
</dbReference>
<feature type="domain" description="Histidine kinase" evidence="8">
    <location>
        <begin position="224"/>
        <end position="436"/>
    </location>
</feature>
<dbReference type="EC" id="2.7.13.3" evidence="2"/>
<dbReference type="Proteomes" id="UP000029444">
    <property type="component" value="Unassembled WGS sequence"/>
</dbReference>
<feature type="transmembrane region" description="Helical" evidence="7">
    <location>
        <begin position="118"/>
        <end position="138"/>
    </location>
</feature>
<dbReference type="Pfam" id="PF02518">
    <property type="entry name" value="HATPase_c"/>
    <property type="match status" value="1"/>
</dbReference>
<keyword evidence="11" id="KW-1185">Reference proteome</keyword>
<feature type="modified residue" description="4-aspartylphosphate" evidence="6">
    <location>
        <position position="508"/>
    </location>
</feature>
<dbReference type="Gene3D" id="3.40.50.2300">
    <property type="match status" value="1"/>
</dbReference>
<dbReference type="PATRIC" id="fig|1177154.3.peg.1684"/>
<gene>
    <name evidence="10" type="ORF">Y5S_01654</name>
</gene>
<evidence type="ECO:0000256" key="5">
    <source>
        <dbReference type="ARBA" id="ARBA00022777"/>
    </source>
</evidence>
<proteinExistence type="predicted"/>
<feature type="transmembrane region" description="Helical" evidence="7">
    <location>
        <begin position="53"/>
        <end position="75"/>
    </location>
</feature>
<dbReference type="CDD" id="cd00082">
    <property type="entry name" value="HisKA"/>
    <property type="match status" value="1"/>
</dbReference>
<keyword evidence="4" id="KW-0808">Transferase</keyword>
<dbReference type="GO" id="GO:0005886">
    <property type="term" value="C:plasma membrane"/>
    <property type="evidence" value="ECO:0007669"/>
    <property type="project" value="TreeGrafter"/>
</dbReference>
<dbReference type="InterPro" id="IPR001789">
    <property type="entry name" value="Sig_transdc_resp-reg_receiver"/>
</dbReference>
<dbReference type="eggNOG" id="COG2205">
    <property type="taxonomic scope" value="Bacteria"/>
</dbReference>
<dbReference type="InterPro" id="IPR036890">
    <property type="entry name" value="HATPase_C_sf"/>
</dbReference>
<dbReference type="STRING" id="1177154.Y5S_01654"/>
<dbReference type="PANTHER" id="PTHR43047">
    <property type="entry name" value="TWO-COMPONENT HISTIDINE PROTEIN KINASE"/>
    <property type="match status" value="1"/>
</dbReference>
<dbReference type="PANTHER" id="PTHR43047:SF9">
    <property type="entry name" value="HISTIDINE KINASE"/>
    <property type="match status" value="1"/>
</dbReference>
<dbReference type="RefSeq" id="WP_035232142.1">
    <property type="nucleotide sequence ID" value="NZ_ARXV01000005.1"/>
</dbReference>
<feature type="transmembrane region" description="Helical" evidence="7">
    <location>
        <begin position="95"/>
        <end position="112"/>
    </location>
</feature>
<comment type="caution">
    <text evidence="10">The sequence shown here is derived from an EMBL/GenBank/DDBJ whole genome shotgun (WGS) entry which is preliminary data.</text>
</comment>
<dbReference type="PRINTS" id="PR00344">
    <property type="entry name" value="BCTRLSENSOR"/>
</dbReference>
<name>A0A095URS8_9GAMM</name>
<dbReference type="SUPFAM" id="SSF47384">
    <property type="entry name" value="Homodimeric domain of signal transducing histidine kinase"/>
    <property type="match status" value="1"/>
</dbReference>
<dbReference type="PROSITE" id="PS50110">
    <property type="entry name" value="RESPONSE_REGULATORY"/>
    <property type="match status" value="1"/>
</dbReference>
<dbReference type="SMART" id="SM00387">
    <property type="entry name" value="HATPase_c"/>
    <property type="match status" value="1"/>
</dbReference>
<dbReference type="PROSITE" id="PS50109">
    <property type="entry name" value="HIS_KIN"/>
    <property type="match status" value="1"/>
</dbReference>
<keyword evidence="7" id="KW-1133">Transmembrane helix</keyword>
<reference evidence="10 11" key="1">
    <citation type="submission" date="2012-09" db="EMBL/GenBank/DDBJ databases">
        <title>Genome Sequence of alkane-degrading Bacterium Alcanivorax sp. 19-m-6.</title>
        <authorList>
            <person name="Lai Q."/>
            <person name="Shao Z."/>
        </authorList>
    </citation>
    <scope>NUCLEOTIDE SEQUENCE [LARGE SCALE GENOMIC DNA]</scope>
    <source>
        <strain evidence="10 11">19-m-6</strain>
    </source>
</reference>
<evidence type="ECO:0000256" key="2">
    <source>
        <dbReference type="ARBA" id="ARBA00012438"/>
    </source>
</evidence>
<feature type="transmembrane region" description="Helical" evidence="7">
    <location>
        <begin position="145"/>
        <end position="165"/>
    </location>
</feature>
<dbReference type="EMBL" id="ARXV01000005">
    <property type="protein sequence ID" value="KGD65220.1"/>
    <property type="molecule type" value="Genomic_DNA"/>
</dbReference>
<evidence type="ECO:0000313" key="10">
    <source>
        <dbReference type="EMBL" id="KGD65220.1"/>
    </source>
</evidence>
<evidence type="ECO:0000259" key="8">
    <source>
        <dbReference type="PROSITE" id="PS50109"/>
    </source>
</evidence>
<dbReference type="eggNOG" id="COG3437">
    <property type="taxonomic scope" value="Bacteria"/>
</dbReference>
<dbReference type="GO" id="GO:0000155">
    <property type="term" value="F:phosphorelay sensor kinase activity"/>
    <property type="evidence" value="ECO:0007669"/>
    <property type="project" value="InterPro"/>
</dbReference>
<evidence type="ECO:0000256" key="1">
    <source>
        <dbReference type="ARBA" id="ARBA00000085"/>
    </source>
</evidence>
<dbReference type="SUPFAM" id="SSF52172">
    <property type="entry name" value="CheY-like"/>
    <property type="match status" value="1"/>
</dbReference>
<sequence length="574" mass="63238">MPETLRRAVTENRERILQERHNLFMQEVGSRMVLSLLIAAGLPFFFPDTYGEMAFAVWFAMLTLIAGQSFFIVYFYNKNRNRESHRTRKWHRINVYMALIWALLWSSFPFLFLPDTDAITILTCLVILTVASSIPSVSMGVYPDIFISFITPVFLAYFAFILLHVPEAPGIIKAIPLINLLSLTIFSMFIHKSQISTIALRIEAEQASRLANKASQSKTRFLAAASHDLRQPLQAATLYAAMLKNSDTPQPEVVDKLDAAIASCNDLLNHLLLLSRLQSQRLTPQKRIISLADTLQPVLDENLPAIRNKGLKLVMEDIEQHYIFADAILLARIVRNLISNAVKYTRQGEICLSTEATGDSLQLHITDTGIGIDESYQSEVFEEFMQIDNDHRAIQNGLGLGLAIVSRLSALCDIPVAMTSTPGEGTRFTLTLSAAGGAPVQPDPDVEDMDQPFGDLTVLLIDDDKRVTDALAGLLESLGATVSAHQNLSPALAALRQTREAPSLIITDEQIGPGINAATVINAVGEMYDQPIPALVITGNTSPEFLAQLPDDIEVLFKPVGAEALTAKMATLLR</sequence>
<dbReference type="InterPro" id="IPR003661">
    <property type="entry name" value="HisK_dim/P_dom"/>
</dbReference>
<dbReference type="Pfam" id="PF00512">
    <property type="entry name" value="HisKA"/>
    <property type="match status" value="1"/>
</dbReference>
<keyword evidence="3 6" id="KW-0597">Phosphoprotein</keyword>
<protein>
    <recommendedName>
        <fullName evidence="2">histidine kinase</fullName>
        <ecNumber evidence="2">2.7.13.3</ecNumber>
    </recommendedName>
</protein>
<keyword evidence="5" id="KW-0418">Kinase</keyword>
<feature type="transmembrane region" description="Helical" evidence="7">
    <location>
        <begin position="28"/>
        <end position="47"/>
    </location>
</feature>
<evidence type="ECO:0000256" key="4">
    <source>
        <dbReference type="ARBA" id="ARBA00022679"/>
    </source>
</evidence>
<feature type="domain" description="Response regulatory" evidence="9">
    <location>
        <begin position="457"/>
        <end position="573"/>
    </location>
</feature>
<dbReference type="Gene3D" id="3.30.565.10">
    <property type="entry name" value="Histidine kinase-like ATPase, C-terminal domain"/>
    <property type="match status" value="1"/>
</dbReference>
<dbReference type="GO" id="GO:0009927">
    <property type="term" value="F:histidine phosphotransfer kinase activity"/>
    <property type="evidence" value="ECO:0007669"/>
    <property type="project" value="TreeGrafter"/>
</dbReference>
<evidence type="ECO:0000256" key="7">
    <source>
        <dbReference type="SAM" id="Phobius"/>
    </source>
</evidence>
<comment type="catalytic activity">
    <reaction evidence="1">
        <text>ATP + protein L-histidine = ADP + protein N-phospho-L-histidine.</text>
        <dbReference type="EC" id="2.7.13.3"/>
    </reaction>
</comment>
<dbReference type="SUPFAM" id="SSF55874">
    <property type="entry name" value="ATPase domain of HSP90 chaperone/DNA topoisomerase II/histidine kinase"/>
    <property type="match status" value="1"/>
</dbReference>
<dbReference type="Gene3D" id="1.10.287.130">
    <property type="match status" value="1"/>
</dbReference>
<dbReference type="SMART" id="SM00448">
    <property type="entry name" value="REC"/>
    <property type="match status" value="1"/>
</dbReference>
<dbReference type="SMART" id="SM00388">
    <property type="entry name" value="HisKA"/>
    <property type="match status" value="1"/>
</dbReference>
<evidence type="ECO:0000256" key="3">
    <source>
        <dbReference type="ARBA" id="ARBA00022553"/>
    </source>
</evidence>
<evidence type="ECO:0000256" key="6">
    <source>
        <dbReference type="PROSITE-ProRule" id="PRU00169"/>
    </source>
</evidence>
<keyword evidence="7" id="KW-0472">Membrane</keyword>